<dbReference type="EMBL" id="BAABIC010000016">
    <property type="protein sequence ID" value="GAA4701602.1"/>
    <property type="molecule type" value="Genomic_DNA"/>
</dbReference>
<dbReference type="RefSeq" id="WP_345382773.1">
    <property type="nucleotide sequence ID" value="NZ_BAABIC010000016.1"/>
</dbReference>
<dbReference type="SUPFAM" id="SSF109854">
    <property type="entry name" value="DinB/YfiT-like putative metalloenzymes"/>
    <property type="match status" value="1"/>
</dbReference>
<keyword evidence="3" id="KW-1185">Reference proteome</keyword>
<evidence type="ECO:0000313" key="2">
    <source>
        <dbReference type="EMBL" id="GAA4701602.1"/>
    </source>
</evidence>
<sequence length="225" mass="24361">MRSATEARGWADDGYRLLLESVDGLTDAELDDPCALPGWGRRHLLAHVASNAEAIGRLLTWARTGVESRMYASPDQRAADITAGATRPDLRGWLRDSAAALSRAMDDLPDDAWRHEVVTAQGRVVQATETTWMRARETCIHAVDLGTGTTFDDLPEGFLAALVADVAAWRAARPGPAITLTTPLTHHEFGADPPLTRLDLPVTTAAAWLTGRRPAADLPVLPTWL</sequence>
<proteinExistence type="predicted"/>
<gene>
    <name evidence="2" type="ORF">GCM10023215_45700</name>
</gene>
<dbReference type="InterPro" id="IPR034660">
    <property type="entry name" value="DinB/YfiT-like"/>
</dbReference>
<dbReference type="InterPro" id="IPR017517">
    <property type="entry name" value="Maleyloyr_isom"/>
</dbReference>
<protein>
    <recommendedName>
        <fullName evidence="1">Mycothiol-dependent maleylpyruvate isomerase metal-binding domain-containing protein</fullName>
    </recommendedName>
</protein>
<dbReference type="Pfam" id="PF11716">
    <property type="entry name" value="MDMPI_N"/>
    <property type="match status" value="1"/>
</dbReference>
<dbReference type="Gene3D" id="1.20.120.450">
    <property type="entry name" value="dinb family like domain"/>
    <property type="match status" value="1"/>
</dbReference>
<comment type="caution">
    <text evidence="2">The sequence shown here is derived from an EMBL/GenBank/DDBJ whole genome shotgun (WGS) entry which is preliminary data.</text>
</comment>
<dbReference type="Proteomes" id="UP001500325">
    <property type="component" value="Unassembled WGS sequence"/>
</dbReference>
<feature type="domain" description="Mycothiol-dependent maleylpyruvate isomerase metal-binding" evidence="1">
    <location>
        <begin position="18"/>
        <end position="145"/>
    </location>
</feature>
<organism evidence="2 3">
    <name type="scientific">Pseudonocardia yuanmonensis</name>
    <dbReference type="NCBI Taxonomy" id="1095914"/>
    <lineage>
        <taxon>Bacteria</taxon>
        <taxon>Bacillati</taxon>
        <taxon>Actinomycetota</taxon>
        <taxon>Actinomycetes</taxon>
        <taxon>Pseudonocardiales</taxon>
        <taxon>Pseudonocardiaceae</taxon>
        <taxon>Pseudonocardia</taxon>
    </lineage>
</organism>
<dbReference type="InterPro" id="IPR024344">
    <property type="entry name" value="MDMPI_metal-binding"/>
</dbReference>
<name>A0ABP8XAD8_9PSEU</name>
<reference evidence="3" key="1">
    <citation type="journal article" date="2019" name="Int. J. Syst. Evol. Microbiol.">
        <title>The Global Catalogue of Microorganisms (GCM) 10K type strain sequencing project: providing services to taxonomists for standard genome sequencing and annotation.</title>
        <authorList>
            <consortium name="The Broad Institute Genomics Platform"/>
            <consortium name="The Broad Institute Genome Sequencing Center for Infectious Disease"/>
            <person name="Wu L."/>
            <person name="Ma J."/>
        </authorList>
    </citation>
    <scope>NUCLEOTIDE SEQUENCE [LARGE SCALE GENOMIC DNA]</scope>
    <source>
        <strain evidence="3">JCM 18055</strain>
    </source>
</reference>
<evidence type="ECO:0000259" key="1">
    <source>
        <dbReference type="Pfam" id="PF11716"/>
    </source>
</evidence>
<accession>A0ABP8XAD8</accession>
<dbReference type="NCBIfam" id="TIGR03083">
    <property type="entry name" value="maleylpyruvate isomerase family mycothiol-dependent enzyme"/>
    <property type="match status" value="1"/>
</dbReference>
<evidence type="ECO:0000313" key="3">
    <source>
        <dbReference type="Proteomes" id="UP001500325"/>
    </source>
</evidence>